<dbReference type="AlphaFoldDB" id="M7TP91"/>
<dbReference type="PRINTS" id="PR00171">
    <property type="entry name" value="SUGRTRNSPORT"/>
</dbReference>
<feature type="transmembrane region" description="Helical" evidence="9">
    <location>
        <begin position="353"/>
        <end position="376"/>
    </location>
</feature>
<dbReference type="PROSITE" id="PS50850">
    <property type="entry name" value="MFS"/>
    <property type="match status" value="1"/>
</dbReference>
<keyword evidence="4 9" id="KW-0812">Transmembrane</keyword>
<dbReference type="eggNOG" id="KOG0254">
    <property type="taxonomic scope" value="Eukaryota"/>
</dbReference>
<feature type="transmembrane region" description="Helical" evidence="9">
    <location>
        <begin position="54"/>
        <end position="74"/>
    </location>
</feature>
<keyword evidence="6 9" id="KW-0472">Membrane</keyword>
<dbReference type="SUPFAM" id="SSF103473">
    <property type="entry name" value="MFS general substrate transporter"/>
    <property type="match status" value="1"/>
</dbReference>
<dbReference type="InterPro" id="IPR036259">
    <property type="entry name" value="MFS_trans_sf"/>
</dbReference>
<feature type="transmembrane region" description="Helical" evidence="9">
    <location>
        <begin position="86"/>
        <end position="104"/>
    </location>
</feature>
<feature type="transmembrane region" description="Helical" evidence="9">
    <location>
        <begin position="388"/>
        <end position="412"/>
    </location>
</feature>
<dbReference type="InterPro" id="IPR005828">
    <property type="entry name" value="MFS_sugar_transport-like"/>
</dbReference>
<dbReference type="Proteomes" id="UP000012174">
    <property type="component" value="Unassembled WGS sequence"/>
</dbReference>
<sequence>MGFMRELRGKALLSAIMFSAGSSYLLFGYDQGVLGGLVAQPSFLGAIGNPSDSFIGLIVALYNIGCMAGCLVAGAYGNRLGRKPTIIWGSVIMVVGGTIQAATYGSTQLIVGRLVSGVGNGMITSTVPVYVSECSPAKRRGGAIAGQMSIVIFGTVLAYWLDYGTIKHLSGENAFALVTLATLPLLPETPRWLFSHGFHQESLQVIGRLLDCGTDDPRVIAMEESMLEALRLEEDSPKYSWHDVLNDKSPIKNTRRLIICFFIQFWQQFTGINVIAFYVTIVLEVNVGFTRETSSLVAGIVQIAFWLGTLPPIILLDKYGRRPMLMMGSVALLISMSIFTAGIAVGSTQSAKLALAMLFLYEISFGMSWDSIPWLYAAEITPLRLRHMGSAIATFSEWLWTFVIALITPYAIRNAGWKFYLLFIIMISGGLVFTFFFFPETNGKTLEEIDYIFVKRPRDIEGTPTSTELESPPRKVDEEVTTTQDHVEE</sequence>
<name>M7TP91_EUTLA</name>
<feature type="transmembrane region" description="Helical" evidence="9">
    <location>
        <begin position="12"/>
        <end position="34"/>
    </location>
</feature>
<evidence type="ECO:0000313" key="12">
    <source>
        <dbReference type="Proteomes" id="UP000012174"/>
    </source>
</evidence>
<dbReference type="PANTHER" id="PTHR48022:SF28">
    <property type="entry name" value="MAJOR FACILITATOR SUPERFAMILY (MFS) PROFILE DOMAIN-CONTAINING PROTEIN-RELATED"/>
    <property type="match status" value="1"/>
</dbReference>
<dbReference type="PROSITE" id="PS00217">
    <property type="entry name" value="SUGAR_TRANSPORT_2"/>
    <property type="match status" value="1"/>
</dbReference>
<proteinExistence type="inferred from homology"/>
<dbReference type="EMBL" id="KB705596">
    <property type="protein sequence ID" value="EMR71721.1"/>
    <property type="molecule type" value="Genomic_DNA"/>
</dbReference>
<keyword evidence="3 7" id="KW-0813">Transport</keyword>
<feature type="region of interest" description="Disordered" evidence="8">
    <location>
        <begin position="461"/>
        <end position="489"/>
    </location>
</feature>
<dbReference type="InterPro" id="IPR050360">
    <property type="entry name" value="MFS_Sugar_Transporters"/>
</dbReference>
<gene>
    <name evidence="11" type="ORF">UCREL1_1223</name>
</gene>
<evidence type="ECO:0000256" key="9">
    <source>
        <dbReference type="SAM" id="Phobius"/>
    </source>
</evidence>
<accession>M7TP91</accession>
<evidence type="ECO:0000256" key="7">
    <source>
        <dbReference type="RuleBase" id="RU003346"/>
    </source>
</evidence>
<reference evidence="12" key="1">
    <citation type="journal article" date="2013" name="Genome Announc.">
        <title>Draft genome sequence of the grapevine dieback fungus Eutypa lata UCR-EL1.</title>
        <authorList>
            <person name="Blanco-Ulate B."/>
            <person name="Rolshausen P.E."/>
            <person name="Cantu D."/>
        </authorList>
    </citation>
    <scope>NUCLEOTIDE SEQUENCE [LARGE SCALE GENOMIC DNA]</scope>
    <source>
        <strain evidence="12">UCR-EL1</strain>
    </source>
</reference>
<feature type="transmembrane region" description="Helical" evidence="9">
    <location>
        <begin position="418"/>
        <end position="438"/>
    </location>
</feature>
<evidence type="ECO:0000313" key="11">
    <source>
        <dbReference type="EMBL" id="EMR71721.1"/>
    </source>
</evidence>
<dbReference type="FunFam" id="1.20.1250.20:FF:000134">
    <property type="entry name" value="MFS sugar transporter protein"/>
    <property type="match status" value="1"/>
</dbReference>
<keyword evidence="12" id="KW-1185">Reference proteome</keyword>
<dbReference type="HOGENOM" id="CLU_001265_30_3_1"/>
<evidence type="ECO:0000256" key="2">
    <source>
        <dbReference type="ARBA" id="ARBA00010992"/>
    </source>
</evidence>
<feature type="transmembrane region" description="Helical" evidence="9">
    <location>
        <begin position="295"/>
        <end position="316"/>
    </location>
</feature>
<comment type="similarity">
    <text evidence="2 7">Belongs to the major facilitator superfamily. Sugar transporter (TC 2.A.1.1) family.</text>
</comment>
<dbReference type="InterPro" id="IPR005829">
    <property type="entry name" value="Sugar_transporter_CS"/>
</dbReference>
<evidence type="ECO:0000259" key="10">
    <source>
        <dbReference type="PROSITE" id="PS50850"/>
    </source>
</evidence>
<feature type="transmembrane region" description="Helical" evidence="9">
    <location>
        <begin position="257"/>
        <end position="283"/>
    </location>
</feature>
<evidence type="ECO:0000256" key="5">
    <source>
        <dbReference type="ARBA" id="ARBA00022989"/>
    </source>
</evidence>
<feature type="domain" description="Major facilitator superfamily (MFS) profile" evidence="10">
    <location>
        <begin position="16"/>
        <end position="442"/>
    </location>
</feature>
<feature type="transmembrane region" description="Helical" evidence="9">
    <location>
        <begin position="143"/>
        <end position="161"/>
    </location>
</feature>
<evidence type="ECO:0000256" key="6">
    <source>
        <dbReference type="ARBA" id="ARBA00023136"/>
    </source>
</evidence>
<dbReference type="OMA" id="AGCIQIA"/>
<evidence type="ECO:0000256" key="1">
    <source>
        <dbReference type="ARBA" id="ARBA00004141"/>
    </source>
</evidence>
<dbReference type="KEGG" id="ela:UCREL1_1223"/>
<feature type="transmembrane region" description="Helical" evidence="9">
    <location>
        <begin position="110"/>
        <end position="131"/>
    </location>
</feature>
<dbReference type="Pfam" id="PF00083">
    <property type="entry name" value="Sugar_tr"/>
    <property type="match status" value="1"/>
</dbReference>
<dbReference type="PANTHER" id="PTHR48022">
    <property type="entry name" value="PLASTIDIC GLUCOSE TRANSPORTER 4"/>
    <property type="match status" value="1"/>
</dbReference>
<keyword evidence="5 9" id="KW-1133">Transmembrane helix</keyword>
<comment type="subcellular location">
    <subcellularLocation>
        <location evidence="1">Membrane</location>
        <topology evidence="1">Multi-pass membrane protein</topology>
    </subcellularLocation>
</comment>
<dbReference type="InterPro" id="IPR020846">
    <property type="entry name" value="MFS_dom"/>
</dbReference>
<dbReference type="NCBIfam" id="TIGR00879">
    <property type="entry name" value="SP"/>
    <property type="match status" value="1"/>
</dbReference>
<dbReference type="InterPro" id="IPR003663">
    <property type="entry name" value="Sugar/inositol_transpt"/>
</dbReference>
<dbReference type="OrthoDB" id="6133115at2759"/>
<organism evidence="11 12">
    <name type="scientific">Eutypa lata (strain UCR-EL1)</name>
    <name type="common">Grapevine dieback disease fungus</name>
    <name type="synonym">Eutypa armeniacae</name>
    <dbReference type="NCBI Taxonomy" id="1287681"/>
    <lineage>
        <taxon>Eukaryota</taxon>
        <taxon>Fungi</taxon>
        <taxon>Dikarya</taxon>
        <taxon>Ascomycota</taxon>
        <taxon>Pezizomycotina</taxon>
        <taxon>Sordariomycetes</taxon>
        <taxon>Xylariomycetidae</taxon>
        <taxon>Xylariales</taxon>
        <taxon>Diatrypaceae</taxon>
        <taxon>Eutypa</taxon>
    </lineage>
</organism>
<evidence type="ECO:0000256" key="3">
    <source>
        <dbReference type="ARBA" id="ARBA00022448"/>
    </source>
</evidence>
<dbReference type="Gene3D" id="1.20.1250.20">
    <property type="entry name" value="MFS general substrate transporter like domains"/>
    <property type="match status" value="1"/>
</dbReference>
<evidence type="ECO:0000256" key="8">
    <source>
        <dbReference type="SAM" id="MobiDB-lite"/>
    </source>
</evidence>
<dbReference type="GO" id="GO:0005351">
    <property type="term" value="F:carbohydrate:proton symporter activity"/>
    <property type="evidence" value="ECO:0007669"/>
    <property type="project" value="TreeGrafter"/>
</dbReference>
<evidence type="ECO:0000256" key="4">
    <source>
        <dbReference type="ARBA" id="ARBA00022692"/>
    </source>
</evidence>
<feature type="transmembrane region" description="Helical" evidence="9">
    <location>
        <begin position="328"/>
        <end position="347"/>
    </location>
</feature>
<protein>
    <submittedName>
        <fullName evidence="11">Putative hexose carrier protein</fullName>
    </submittedName>
</protein>
<dbReference type="GO" id="GO:0016020">
    <property type="term" value="C:membrane"/>
    <property type="evidence" value="ECO:0007669"/>
    <property type="project" value="UniProtKB-SubCell"/>
</dbReference>